<sequence length="57" mass="6149">MSRDGWEDEVVEAGANSGAIHVGDRDGRRRLRWVVVLRSGRPLGGGGGRKLLLASFC</sequence>
<gene>
    <name evidence="1" type="ORF">LITE_LOCUS47780</name>
</gene>
<dbReference type="Proteomes" id="UP001154282">
    <property type="component" value="Unassembled WGS sequence"/>
</dbReference>
<dbReference type="EMBL" id="CAMGYJ010000010">
    <property type="protein sequence ID" value="CAI0555908.1"/>
    <property type="molecule type" value="Genomic_DNA"/>
</dbReference>
<dbReference type="AlphaFoldDB" id="A0AAV0REA7"/>
<keyword evidence="2" id="KW-1185">Reference proteome</keyword>
<protein>
    <submittedName>
        <fullName evidence="1">Uncharacterized protein</fullName>
    </submittedName>
</protein>
<name>A0AAV0REA7_9ROSI</name>
<organism evidence="1 2">
    <name type="scientific">Linum tenue</name>
    <dbReference type="NCBI Taxonomy" id="586396"/>
    <lineage>
        <taxon>Eukaryota</taxon>
        <taxon>Viridiplantae</taxon>
        <taxon>Streptophyta</taxon>
        <taxon>Embryophyta</taxon>
        <taxon>Tracheophyta</taxon>
        <taxon>Spermatophyta</taxon>
        <taxon>Magnoliopsida</taxon>
        <taxon>eudicotyledons</taxon>
        <taxon>Gunneridae</taxon>
        <taxon>Pentapetalae</taxon>
        <taxon>rosids</taxon>
        <taxon>fabids</taxon>
        <taxon>Malpighiales</taxon>
        <taxon>Linaceae</taxon>
        <taxon>Linum</taxon>
    </lineage>
</organism>
<evidence type="ECO:0000313" key="2">
    <source>
        <dbReference type="Proteomes" id="UP001154282"/>
    </source>
</evidence>
<proteinExistence type="predicted"/>
<reference evidence="1" key="1">
    <citation type="submission" date="2022-08" db="EMBL/GenBank/DDBJ databases">
        <authorList>
            <person name="Gutierrez-Valencia J."/>
        </authorList>
    </citation>
    <scope>NUCLEOTIDE SEQUENCE</scope>
</reference>
<comment type="caution">
    <text evidence="1">The sequence shown here is derived from an EMBL/GenBank/DDBJ whole genome shotgun (WGS) entry which is preliminary data.</text>
</comment>
<accession>A0AAV0REA7</accession>
<evidence type="ECO:0000313" key="1">
    <source>
        <dbReference type="EMBL" id="CAI0555908.1"/>
    </source>
</evidence>